<dbReference type="GO" id="GO:0000976">
    <property type="term" value="F:transcription cis-regulatory region binding"/>
    <property type="evidence" value="ECO:0007669"/>
    <property type="project" value="TreeGrafter"/>
</dbReference>
<dbReference type="CDD" id="cd01392">
    <property type="entry name" value="HTH_LacI"/>
    <property type="match status" value="1"/>
</dbReference>
<sequence>MPEPTKRATLRDVAAGAGVSVAQASFALNGTGRVAAATAERVRRVAAELDYQADGRARALRTGRRSAYGVVIRNMRNPFFLDVLRGMETVAHRRGALLLIMSSDYDQERESAALRRLAAEAVAGIAIAPIGRRDRLLEWMDRHSHVPVVAFNCTPEPDREGTASRLSTVGPDDEEAVARAVAHLAERGHREAALLMAPETLAADWGREEAFHRHCAEHGVAGTVARGPLDYDAVARRSAEMMTRPGHRALVVNSDHLSAAVYDAARSLGLRVGRDVSVVGHDDLPTSALLDPGLTTIAVEREALGERIMDLLVEGPGTAVRLPVRLVERGSVAVLA</sequence>
<accession>A0A7X6MKQ6</accession>
<feature type="domain" description="HTH lacI-type" evidence="5">
    <location>
        <begin position="8"/>
        <end position="62"/>
    </location>
</feature>
<name>A0A7X6MKQ6_9ACTN</name>
<keyword evidence="3" id="KW-0238">DNA-binding</keyword>
<gene>
    <name evidence="6" type="ORF">HGB44_26940</name>
</gene>
<dbReference type="PANTHER" id="PTHR30146:SF148">
    <property type="entry name" value="HTH-TYPE TRANSCRIPTIONAL REPRESSOR PURR-RELATED"/>
    <property type="match status" value="1"/>
</dbReference>
<dbReference type="Proteomes" id="UP000553209">
    <property type="component" value="Unassembled WGS sequence"/>
</dbReference>
<dbReference type="InterPro" id="IPR028082">
    <property type="entry name" value="Peripla_BP_I"/>
</dbReference>
<dbReference type="SUPFAM" id="SSF47413">
    <property type="entry name" value="lambda repressor-like DNA-binding domains"/>
    <property type="match status" value="1"/>
</dbReference>
<evidence type="ECO:0000256" key="4">
    <source>
        <dbReference type="ARBA" id="ARBA00023163"/>
    </source>
</evidence>
<dbReference type="Gene3D" id="1.10.260.40">
    <property type="entry name" value="lambda repressor-like DNA-binding domains"/>
    <property type="match status" value="1"/>
</dbReference>
<keyword evidence="7" id="KW-1185">Reference proteome</keyword>
<organism evidence="6 7">
    <name type="scientific">Nocardiopsis alborubida</name>
    <dbReference type="NCBI Taxonomy" id="146802"/>
    <lineage>
        <taxon>Bacteria</taxon>
        <taxon>Bacillati</taxon>
        <taxon>Actinomycetota</taxon>
        <taxon>Actinomycetes</taxon>
        <taxon>Streptosporangiales</taxon>
        <taxon>Nocardiopsidaceae</taxon>
        <taxon>Nocardiopsis</taxon>
    </lineage>
</organism>
<dbReference type="AlphaFoldDB" id="A0A7X6MKQ6"/>
<dbReference type="GO" id="GO:0003700">
    <property type="term" value="F:DNA-binding transcription factor activity"/>
    <property type="evidence" value="ECO:0007669"/>
    <property type="project" value="TreeGrafter"/>
</dbReference>
<proteinExistence type="predicted"/>
<dbReference type="EMBL" id="JAAXPG010000034">
    <property type="protein sequence ID" value="NKZ01281.1"/>
    <property type="molecule type" value="Genomic_DNA"/>
</dbReference>
<reference evidence="6 7" key="1">
    <citation type="submission" date="2020-04" db="EMBL/GenBank/DDBJ databases">
        <title>MicrobeNet Type strains.</title>
        <authorList>
            <person name="Nicholson A.C."/>
        </authorList>
    </citation>
    <scope>NUCLEOTIDE SEQUENCE [LARGE SCALE GENOMIC DNA]</scope>
    <source>
        <strain evidence="6 7">ATCC 23612</strain>
    </source>
</reference>
<dbReference type="Pfam" id="PF00356">
    <property type="entry name" value="LacI"/>
    <property type="match status" value="1"/>
</dbReference>
<evidence type="ECO:0000256" key="3">
    <source>
        <dbReference type="ARBA" id="ARBA00023125"/>
    </source>
</evidence>
<evidence type="ECO:0000259" key="5">
    <source>
        <dbReference type="PROSITE" id="PS50932"/>
    </source>
</evidence>
<evidence type="ECO:0000256" key="2">
    <source>
        <dbReference type="ARBA" id="ARBA00023015"/>
    </source>
</evidence>
<dbReference type="PROSITE" id="PS50932">
    <property type="entry name" value="HTH_LACI_2"/>
    <property type="match status" value="1"/>
</dbReference>
<dbReference type="InterPro" id="IPR000843">
    <property type="entry name" value="HTH_LacI"/>
</dbReference>
<keyword evidence="1" id="KW-0678">Repressor</keyword>
<dbReference type="InterPro" id="IPR010982">
    <property type="entry name" value="Lambda_DNA-bd_dom_sf"/>
</dbReference>
<keyword evidence="2" id="KW-0805">Transcription regulation</keyword>
<dbReference type="SUPFAM" id="SSF53822">
    <property type="entry name" value="Periplasmic binding protein-like I"/>
    <property type="match status" value="1"/>
</dbReference>
<evidence type="ECO:0000313" key="6">
    <source>
        <dbReference type="EMBL" id="NKZ01281.1"/>
    </source>
</evidence>
<dbReference type="RefSeq" id="WP_061081435.1">
    <property type="nucleotide sequence ID" value="NZ_JAAXPG010000034.1"/>
</dbReference>
<protein>
    <submittedName>
        <fullName evidence="6">LacI family transcriptional regulator</fullName>
    </submittedName>
</protein>
<dbReference type="Gene3D" id="3.40.50.2300">
    <property type="match status" value="2"/>
</dbReference>
<evidence type="ECO:0000256" key="1">
    <source>
        <dbReference type="ARBA" id="ARBA00022491"/>
    </source>
</evidence>
<evidence type="ECO:0000313" key="7">
    <source>
        <dbReference type="Proteomes" id="UP000553209"/>
    </source>
</evidence>
<dbReference type="Pfam" id="PF13377">
    <property type="entry name" value="Peripla_BP_3"/>
    <property type="match status" value="1"/>
</dbReference>
<comment type="caution">
    <text evidence="6">The sequence shown here is derived from an EMBL/GenBank/DDBJ whole genome shotgun (WGS) entry which is preliminary data.</text>
</comment>
<dbReference type="CDD" id="cd06267">
    <property type="entry name" value="PBP1_LacI_sugar_binding-like"/>
    <property type="match status" value="1"/>
</dbReference>
<dbReference type="InterPro" id="IPR046335">
    <property type="entry name" value="LacI/GalR-like_sensor"/>
</dbReference>
<dbReference type="PANTHER" id="PTHR30146">
    <property type="entry name" value="LACI-RELATED TRANSCRIPTIONAL REPRESSOR"/>
    <property type="match status" value="1"/>
</dbReference>
<keyword evidence="4" id="KW-0804">Transcription</keyword>
<dbReference type="SMART" id="SM00354">
    <property type="entry name" value="HTH_LACI"/>
    <property type="match status" value="1"/>
</dbReference>